<proteinExistence type="predicted"/>
<dbReference type="OrthoDB" id="1107767at2759"/>
<feature type="compositionally biased region" description="Polar residues" evidence="1">
    <location>
        <begin position="55"/>
        <end position="64"/>
    </location>
</feature>
<dbReference type="EMBL" id="CM017328">
    <property type="protein sequence ID" value="KAE8124922.1"/>
    <property type="molecule type" value="Genomic_DNA"/>
</dbReference>
<dbReference type="InterPro" id="IPR039607">
    <property type="entry name" value="VQ_8/17/18/20/21/25"/>
</dbReference>
<dbReference type="AlphaFoldDB" id="A0A5N6RRP3"/>
<accession>A0A5N6RRP3</accession>
<reference evidence="3 4" key="1">
    <citation type="submission" date="2019-06" db="EMBL/GenBank/DDBJ databases">
        <title>A chromosomal-level reference genome of Carpinus fangiana (Coryloideae, Betulaceae).</title>
        <authorList>
            <person name="Yang X."/>
            <person name="Wang Z."/>
            <person name="Zhang L."/>
            <person name="Hao G."/>
            <person name="Liu J."/>
            <person name="Yang Y."/>
        </authorList>
    </citation>
    <scope>NUCLEOTIDE SEQUENCE [LARGE SCALE GENOMIC DNA]</scope>
    <source>
        <strain evidence="3">Cfa_2016G</strain>
        <tissue evidence="3">Leaf</tissue>
    </source>
</reference>
<evidence type="ECO:0000313" key="3">
    <source>
        <dbReference type="EMBL" id="KAE8124922.1"/>
    </source>
</evidence>
<gene>
    <name evidence="3" type="ORF">FH972_019761</name>
</gene>
<organism evidence="3 4">
    <name type="scientific">Carpinus fangiana</name>
    <dbReference type="NCBI Taxonomy" id="176857"/>
    <lineage>
        <taxon>Eukaryota</taxon>
        <taxon>Viridiplantae</taxon>
        <taxon>Streptophyta</taxon>
        <taxon>Embryophyta</taxon>
        <taxon>Tracheophyta</taxon>
        <taxon>Spermatophyta</taxon>
        <taxon>Magnoliopsida</taxon>
        <taxon>eudicotyledons</taxon>
        <taxon>Gunneridae</taxon>
        <taxon>Pentapetalae</taxon>
        <taxon>rosids</taxon>
        <taxon>fabids</taxon>
        <taxon>Fagales</taxon>
        <taxon>Betulaceae</taxon>
        <taxon>Carpinus</taxon>
    </lineage>
</organism>
<protein>
    <recommendedName>
        <fullName evidence="2">VQ domain-containing protein</fullName>
    </recommendedName>
</protein>
<dbReference type="GO" id="GO:0005634">
    <property type="term" value="C:nucleus"/>
    <property type="evidence" value="ECO:0007669"/>
    <property type="project" value="TreeGrafter"/>
</dbReference>
<evidence type="ECO:0000313" key="4">
    <source>
        <dbReference type="Proteomes" id="UP000327013"/>
    </source>
</evidence>
<feature type="compositionally biased region" description="Basic and acidic residues" evidence="1">
    <location>
        <begin position="113"/>
        <end position="134"/>
    </location>
</feature>
<sequence length="227" mass="24633">MSPAQLHAKKEMMNSNALCPPPLKINKDSHLIKKPSSASSASASATSPSSSSSSINGVTGLTKPQQRHPVIIYTHSPKIIHTHPSDFMALVQKLTGLSRSDDDTVATPHDHHRKFEPGNDADSKVLNPDHENKNKNIGLGNHDDNIESSSVVTDENCSSVGDVGQVINSCFVSPIFEPPANAYMANIPAFTPTSVEFLRSNQPFYNYNDPLFLTAGMTKGINEFCEY</sequence>
<evidence type="ECO:0000256" key="1">
    <source>
        <dbReference type="SAM" id="MobiDB-lite"/>
    </source>
</evidence>
<dbReference type="Proteomes" id="UP000327013">
    <property type="component" value="Chromosome 8"/>
</dbReference>
<feature type="region of interest" description="Disordered" evidence="1">
    <location>
        <begin position="100"/>
        <end position="149"/>
    </location>
</feature>
<feature type="domain" description="VQ" evidence="2">
    <location>
        <begin position="74"/>
        <end position="98"/>
    </location>
</feature>
<evidence type="ECO:0000259" key="2">
    <source>
        <dbReference type="Pfam" id="PF05678"/>
    </source>
</evidence>
<dbReference type="InterPro" id="IPR008889">
    <property type="entry name" value="VQ"/>
</dbReference>
<dbReference type="PANTHER" id="PTHR33143:SF4">
    <property type="entry name" value="VQ DOMAIN-CONTAINING PROTEIN"/>
    <property type="match status" value="1"/>
</dbReference>
<feature type="compositionally biased region" description="Low complexity" evidence="1">
    <location>
        <begin position="35"/>
        <end position="54"/>
    </location>
</feature>
<keyword evidence="4" id="KW-1185">Reference proteome</keyword>
<dbReference type="Pfam" id="PF05678">
    <property type="entry name" value="VQ"/>
    <property type="match status" value="1"/>
</dbReference>
<feature type="region of interest" description="Disordered" evidence="1">
    <location>
        <begin position="1"/>
        <end position="68"/>
    </location>
</feature>
<name>A0A5N6RRP3_9ROSI</name>
<dbReference type="PANTHER" id="PTHR33143">
    <property type="entry name" value="F16F4.1 PROTEIN-RELATED"/>
    <property type="match status" value="1"/>
</dbReference>